<gene>
    <name evidence="2" type="ORF">MINTM018_52200</name>
</gene>
<sequence>MTDKATSHISADRYGPRTFSLVLVHIFVVELATWLLMPYSIVFVLPVVLVYMAIAAFLAWAWPSGVVGRLGRAMVIGSLSGPLSLILFGAAFAIAHAIGPL</sequence>
<feature type="transmembrane region" description="Helical" evidence="1">
    <location>
        <begin position="43"/>
        <end position="62"/>
    </location>
</feature>
<keyword evidence="1" id="KW-0812">Transmembrane</keyword>
<accession>A0A7R7MZ37</accession>
<reference evidence="2 3" key="1">
    <citation type="submission" date="2020-12" db="EMBL/GenBank/DDBJ databases">
        <title>Genome sequence of clinical Mycobacterium intracellulare strains.</title>
        <authorList>
            <person name="Tateishi Y."/>
            <person name="Matsumoto S."/>
            <person name="Fukushima Y."/>
            <person name="Nakajima C."/>
            <person name="Suzuki Y."/>
        </authorList>
    </citation>
    <scope>NUCLEOTIDE SEQUENCE [LARGE SCALE GENOMIC DNA]</scope>
    <source>
        <strain evidence="2 3">M018</strain>
    </source>
</reference>
<feature type="transmembrane region" description="Helical" evidence="1">
    <location>
        <begin position="18"/>
        <end position="37"/>
    </location>
</feature>
<keyword evidence="1" id="KW-0472">Membrane</keyword>
<name>A0A7R7MZ37_MYCIT</name>
<proteinExistence type="predicted"/>
<evidence type="ECO:0000256" key="1">
    <source>
        <dbReference type="SAM" id="Phobius"/>
    </source>
</evidence>
<evidence type="ECO:0000313" key="3">
    <source>
        <dbReference type="Proteomes" id="UP000595205"/>
    </source>
</evidence>
<dbReference type="RefSeq" id="WP_064893940.1">
    <property type="nucleotide sequence ID" value="NZ_AP024255.1"/>
</dbReference>
<dbReference type="Proteomes" id="UP000595205">
    <property type="component" value="Chromosome"/>
</dbReference>
<keyword evidence="1" id="KW-1133">Transmembrane helix</keyword>
<feature type="transmembrane region" description="Helical" evidence="1">
    <location>
        <begin position="74"/>
        <end position="98"/>
    </location>
</feature>
<protein>
    <submittedName>
        <fullName evidence="2">Uncharacterized protein</fullName>
    </submittedName>
</protein>
<dbReference type="EMBL" id="AP024255">
    <property type="protein sequence ID" value="BCP02451.1"/>
    <property type="molecule type" value="Genomic_DNA"/>
</dbReference>
<organism evidence="2 3">
    <name type="scientific">Mycobacterium intracellulare</name>
    <dbReference type="NCBI Taxonomy" id="1767"/>
    <lineage>
        <taxon>Bacteria</taxon>
        <taxon>Bacillati</taxon>
        <taxon>Actinomycetota</taxon>
        <taxon>Actinomycetes</taxon>
        <taxon>Mycobacteriales</taxon>
        <taxon>Mycobacteriaceae</taxon>
        <taxon>Mycobacterium</taxon>
        <taxon>Mycobacterium avium complex (MAC)</taxon>
    </lineage>
</organism>
<dbReference type="AlphaFoldDB" id="A0A7R7MZ37"/>
<evidence type="ECO:0000313" key="2">
    <source>
        <dbReference type="EMBL" id="BCP02451.1"/>
    </source>
</evidence>